<protein>
    <submittedName>
        <fullName evidence="1">Uncharacterized protein</fullName>
    </submittedName>
</protein>
<dbReference type="OrthoDB" id="2375018at2"/>
<reference evidence="1 2" key="1">
    <citation type="submission" date="2016-11" db="EMBL/GenBank/DDBJ databases">
        <authorList>
            <person name="Jaros S."/>
            <person name="Januszkiewicz K."/>
            <person name="Wedrychowicz H."/>
        </authorList>
    </citation>
    <scope>NUCLEOTIDE SEQUENCE [LARGE SCALE GENOMIC DNA]</scope>
    <source>
        <strain evidence="1 2">GAS242</strain>
    </source>
</reference>
<name>A0A1M5KMM3_9BRAD</name>
<evidence type="ECO:0000313" key="2">
    <source>
        <dbReference type="Proteomes" id="UP000190675"/>
    </source>
</evidence>
<dbReference type="AlphaFoldDB" id="A0A1M5KMM3"/>
<sequence length="231" mass="26241">MAKYDITKTNQAVRQLIEKTENPRHRFLLTAYDRHRNLEMAGRFEEIFAPEMMSEKPVYHMHANKTNAKLEGQDAVKSLYRMWAETNQSIFYTENEQVAVADNYIASVTTVYQQVSGKALTINSVLSYLPGFISEAVLKTVLAAKGFTPDENSMYIYKNVIQMIWPYDDRGRLVGEDVWEPDPDKAEITKLDPSEVLTTAQSAKLLDPLIKPLPSFDEMVLGKSPSVAKRA</sequence>
<dbReference type="Proteomes" id="UP000190675">
    <property type="component" value="Chromosome I"/>
</dbReference>
<gene>
    <name evidence="1" type="ORF">SAMN05444169_2950</name>
</gene>
<accession>A0A1M5KMM3</accession>
<proteinExistence type="predicted"/>
<organism evidence="1 2">
    <name type="scientific">Bradyrhizobium erythrophlei</name>
    <dbReference type="NCBI Taxonomy" id="1437360"/>
    <lineage>
        <taxon>Bacteria</taxon>
        <taxon>Pseudomonadati</taxon>
        <taxon>Pseudomonadota</taxon>
        <taxon>Alphaproteobacteria</taxon>
        <taxon>Hyphomicrobiales</taxon>
        <taxon>Nitrobacteraceae</taxon>
        <taxon>Bradyrhizobium</taxon>
    </lineage>
</organism>
<evidence type="ECO:0000313" key="1">
    <source>
        <dbReference type="EMBL" id="SHG53976.1"/>
    </source>
</evidence>
<dbReference type="EMBL" id="LT670818">
    <property type="protein sequence ID" value="SHG53976.1"/>
    <property type="molecule type" value="Genomic_DNA"/>
</dbReference>